<accession>A0A9Q0MKZ5</accession>
<dbReference type="InterPro" id="IPR000618">
    <property type="entry name" value="Insect_cuticle"/>
</dbReference>
<feature type="region of interest" description="Disordered" evidence="3">
    <location>
        <begin position="155"/>
        <end position="195"/>
    </location>
</feature>
<feature type="signal peptide" evidence="4">
    <location>
        <begin position="1"/>
        <end position="16"/>
    </location>
</feature>
<dbReference type="PRINTS" id="PR00947">
    <property type="entry name" value="CUTICLE"/>
</dbReference>
<evidence type="ECO:0000313" key="6">
    <source>
        <dbReference type="Proteomes" id="UP001151699"/>
    </source>
</evidence>
<evidence type="ECO:0000256" key="3">
    <source>
        <dbReference type="SAM" id="MobiDB-lite"/>
    </source>
</evidence>
<dbReference type="AlphaFoldDB" id="A0A9Q0MKZ5"/>
<dbReference type="PANTHER" id="PTHR10380">
    <property type="entry name" value="CUTICLE PROTEIN"/>
    <property type="match status" value="1"/>
</dbReference>
<dbReference type="PROSITE" id="PS51155">
    <property type="entry name" value="CHIT_BIND_RR_2"/>
    <property type="match status" value="1"/>
</dbReference>
<sequence>MKVFVTLSALFAVTMARGYSAQDSYSQQHHTPSYHQQPQQPQHYQAPKHEQYSAQKPPIPILKYDSKLNHDGSYQYAYETGNGIQAAEQGYVKNAGQKDNEIQVAEGYFQYTGDDGIPISLKYVADENGFQPQGDHLPTPVPLPKEIIEAYEKIAADPRQNDGDDGQYRAEQHQQHKYHPSQHQQQYDQSQHYKY</sequence>
<organism evidence="5 6">
    <name type="scientific">Pseudolycoriella hygida</name>
    <dbReference type="NCBI Taxonomy" id="35572"/>
    <lineage>
        <taxon>Eukaryota</taxon>
        <taxon>Metazoa</taxon>
        <taxon>Ecdysozoa</taxon>
        <taxon>Arthropoda</taxon>
        <taxon>Hexapoda</taxon>
        <taxon>Insecta</taxon>
        <taxon>Pterygota</taxon>
        <taxon>Neoptera</taxon>
        <taxon>Endopterygota</taxon>
        <taxon>Diptera</taxon>
        <taxon>Nematocera</taxon>
        <taxon>Sciaroidea</taxon>
        <taxon>Sciaridae</taxon>
        <taxon>Pseudolycoriella</taxon>
    </lineage>
</organism>
<comment type="caution">
    <text evidence="5">The sequence shown here is derived from an EMBL/GenBank/DDBJ whole genome shotgun (WGS) entry which is preliminary data.</text>
</comment>
<gene>
    <name evidence="5" type="primary">CUD2_1</name>
    <name evidence="5" type="ORF">Bhyg_15706</name>
</gene>
<dbReference type="PANTHER" id="PTHR10380:SF241">
    <property type="entry name" value="CUTICULAR PROTEIN 47EG-RELATED"/>
    <property type="match status" value="1"/>
</dbReference>
<dbReference type="GO" id="GO:0062129">
    <property type="term" value="C:chitin-based extracellular matrix"/>
    <property type="evidence" value="ECO:0007669"/>
    <property type="project" value="TreeGrafter"/>
</dbReference>
<evidence type="ECO:0000256" key="2">
    <source>
        <dbReference type="PROSITE-ProRule" id="PRU00497"/>
    </source>
</evidence>
<keyword evidence="1 2" id="KW-0193">Cuticle</keyword>
<reference evidence="5" key="1">
    <citation type="submission" date="2022-07" db="EMBL/GenBank/DDBJ databases">
        <authorList>
            <person name="Trinca V."/>
            <person name="Uliana J.V.C."/>
            <person name="Torres T.T."/>
            <person name="Ward R.J."/>
            <person name="Monesi N."/>
        </authorList>
    </citation>
    <scope>NUCLEOTIDE SEQUENCE</scope>
    <source>
        <strain evidence="5">HSMRA1968</strain>
        <tissue evidence="5">Whole embryos</tissue>
    </source>
</reference>
<evidence type="ECO:0000256" key="1">
    <source>
        <dbReference type="ARBA" id="ARBA00022460"/>
    </source>
</evidence>
<dbReference type="Proteomes" id="UP001151699">
    <property type="component" value="Unassembled WGS sequence"/>
</dbReference>
<dbReference type="Pfam" id="PF00379">
    <property type="entry name" value="Chitin_bind_4"/>
    <property type="match status" value="1"/>
</dbReference>
<keyword evidence="6" id="KW-1185">Reference proteome</keyword>
<dbReference type="InterPro" id="IPR050468">
    <property type="entry name" value="Cuticle_Struct_Prot"/>
</dbReference>
<dbReference type="PROSITE" id="PS00233">
    <property type="entry name" value="CHIT_BIND_RR_1"/>
    <property type="match status" value="1"/>
</dbReference>
<name>A0A9Q0MKZ5_9DIPT</name>
<feature type="compositionally biased region" description="Low complexity" evidence="3">
    <location>
        <begin position="181"/>
        <end position="195"/>
    </location>
</feature>
<feature type="compositionally biased region" description="Basic and acidic residues" evidence="3">
    <location>
        <begin position="155"/>
        <end position="174"/>
    </location>
</feature>
<evidence type="ECO:0000313" key="5">
    <source>
        <dbReference type="EMBL" id="KAJ6633501.1"/>
    </source>
</evidence>
<dbReference type="InterPro" id="IPR031311">
    <property type="entry name" value="CHIT_BIND_RR_consensus"/>
</dbReference>
<proteinExistence type="predicted"/>
<dbReference type="EMBL" id="WJQU01001962">
    <property type="protein sequence ID" value="KAJ6633501.1"/>
    <property type="molecule type" value="Genomic_DNA"/>
</dbReference>
<feature type="chain" id="PRO_5040378685" evidence="4">
    <location>
        <begin position="17"/>
        <end position="195"/>
    </location>
</feature>
<dbReference type="GO" id="GO:0008010">
    <property type="term" value="F:structural constituent of chitin-based larval cuticle"/>
    <property type="evidence" value="ECO:0007669"/>
    <property type="project" value="TreeGrafter"/>
</dbReference>
<keyword evidence="4" id="KW-0732">Signal</keyword>
<protein>
    <submittedName>
        <fullName evidence="5">Endocuticle structural glycoprotein SgAbd-2</fullName>
    </submittedName>
</protein>
<evidence type="ECO:0000256" key="4">
    <source>
        <dbReference type="SAM" id="SignalP"/>
    </source>
</evidence>
<feature type="region of interest" description="Disordered" evidence="3">
    <location>
        <begin position="23"/>
        <end position="52"/>
    </location>
</feature>
<feature type="compositionally biased region" description="Low complexity" evidence="3">
    <location>
        <begin position="24"/>
        <end position="45"/>
    </location>
</feature>
<dbReference type="OrthoDB" id="6372059at2759"/>